<accession>A0ACB8S9K9</accession>
<dbReference type="EMBL" id="MU275844">
    <property type="protein sequence ID" value="KAI0052636.1"/>
    <property type="molecule type" value="Genomic_DNA"/>
</dbReference>
<dbReference type="Proteomes" id="UP000814033">
    <property type="component" value="Unassembled WGS sequence"/>
</dbReference>
<reference evidence="1" key="2">
    <citation type="journal article" date="2022" name="New Phytol.">
        <title>Evolutionary transition to the ectomycorrhizal habit in the genomes of a hyperdiverse lineage of mushroom-forming fungi.</title>
        <authorList>
            <person name="Looney B."/>
            <person name="Miyauchi S."/>
            <person name="Morin E."/>
            <person name="Drula E."/>
            <person name="Courty P.E."/>
            <person name="Kohler A."/>
            <person name="Kuo A."/>
            <person name="LaButti K."/>
            <person name="Pangilinan J."/>
            <person name="Lipzen A."/>
            <person name="Riley R."/>
            <person name="Andreopoulos W."/>
            <person name="He G."/>
            <person name="Johnson J."/>
            <person name="Nolan M."/>
            <person name="Tritt A."/>
            <person name="Barry K.W."/>
            <person name="Grigoriev I.V."/>
            <person name="Nagy L.G."/>
            <person name="Hibbett D."/>
            <person name="Henrissat B."/>
            <person name="Matheny P.B."/>
            <person name="Labbe J."/>
            <person name="Martin F.M."/>
        </authorList>
    </citation>
    <scope>NUCLEOTIDE SEQUENCE</scope>
    <source>
        <strain evidence="1">FP105234-sp</strain>
    </source>
</reference>
<comment type="caution">
    <text evidence="1">The sequence shown here is derived from an EMBL/GenBank/DDBJ whole genome shotgun (WGS) entry which is preliminary data.</text>
</comment>
<evidence type="ECO:0000313" key="2">
    <source>
        <dbReference type="Proteomes" id="UP000814033"/>
    </source>
</evidence>
<protein>
    <submittedName>
        <fullName evidence="1">UAA transporter</fullName>
    </submittedName>
</protein>
<reference evidence="1" key="1">
    <citation type="submission" date="2021-02" db="EMBL/GenBank/DDBJ databases">
        <authorList>
            <consortium name="DOE Joint Genome Institute"/>
            <person name="Ahrendt S."/>
            <person name="Looney B.P."/>
            <person name="Miyauchi S."/>
            <person name="Morin E."/>
            <person name="Drula E."/>
            <person name="Courty P.E."/>
            <person name="Chicoki N."/>
            <person name="Fauchery L."/>
            <person name="Kohler A."/>
            <person name="Kuo A."/>
            <person name="Labutti K."/>
            <person name="Pangilinan J."/>
            <person name="Lipzen A."/>
            <person name="Riley R."/>
            <person name="Andreopoulos W."/>
            <person name="He G."/>
            <person name="Johnson J."/>
            <person name="Barry K.W."/>
            <person name="Grigoriev I.V."/>
            <person name="Nagy L."/>
            <person name="Hibbett D."/>
            <person name="Henrissat B."/>
            <person name="Matheny P.B."/>
            <person name="Labbe J."/>
            <person name="Martin F."/>
        </authorList>
    </citation>
    <scope>NUCLEOTIDE SEQUENCE</scope>
    <source>
        <strain evidence="1">FP105234-sp</strain>
    </source>
</reference>
<evidence type="ECO:0000313" key="1">
    <source>
        <dbReference type="EMBL" id="KAI0052636.1"/>
    </source>
</evidence>
<keyword evidence="2" id="KW-1185">Reference proteome</keyword>
<gene>
    <name evidence="1" type="ORF">FA95DRAFT_1247594</name>
</gene>
<organism evidence="1 2">
    <name type="scientific">Auriscalpium vulgare</name>
    <dbReference type="NCBI Taxonomy" id="40419"/>
    <lineage>
        <taxon>Eukaryota</taxon>
        <taxon>Fungi</taxon>
        <taxon>Dikarya</taxon>
        <taxon>Basidiomycota</taxon>
        <taxon>Agaricomycotina</taxon>
        <taxon>Agaricomycetes</taxon>
        <taxon>Russulales</taxon>
        <taxon>Auriscalpiaceae</taxon>
        <taxon>Auriscalpium</taxon>
    </lineage>
</organism>
<proteinExistence type="predicted"/>
<name>A0ACB8S9K9_9AGAM</name>
<sequence>MAAQQNILLFGLSLSLLTDWFMTLGLVFGGCCSNAITLERITSQYPRSGTLITFAQFLVISLHGLPKFVTFTHGIPHLKPRRIPITPYLLQVGLFYLISLLNNAAFAYRIPMPVHIIFRSGGLVISMTMGWLILGKRYLPSQVLSVVVVTLGVLFTTLSATQGKASASQISQAPPLFTYLTGIAVLTVALLMSGLLGIVQDRTYTAYGRKQAAVKTAKTPEHSDPDEALPDVWEESMFYLHFLSLPMFVFVRHDLVAQTRHVLSDRSLSYSLPAAVLNVLPKATPFEFAMPSALPALLLNTSTQLICVAGVNRLTTRVAALTVTLVLVVRKAASLILSVLLFDGAPLDTRASLLLWSGAALVFAGTVGYTLSGRIKPKAKTE</sequence>